<comment type="cofactor">
    <cofactor evidence="6">
        <name>[2Fe-2S] cluster</name>
        <dbReference type="ChEBI" id="CHEBI:190135"/>
    </cofactor>
</comment>
<organism evidence="8 10">
    <name type="scientific">Aduncisulcus paluster</name>
    <dbReference type="NCBI Taxonomy" id="2918883"/>
    <lineage>
        <taxon>Eukaryota</taxon>
        <taxon>Metamonada</taxon>
        <taxon>Carpediemonas-like organisms</taxon>
        <taxon>Aduncisulcus</taxon>
    </lineage>
</organism>
<dbReference type="InterPro" id="IPR001055">
    <property type="entry name" value="Adrenodoxin-like"/>
</dbReference>
<protein>
    <recommendedName>
        <fullName evidence="7">2Fe-2S ferredoxin-type domain-containing protein</fullName>
    </recommendedName>
</protein>
<keyword evidence="3" id="KW-0479">Metal-binding</keyword>
<reference evidence="8" key="1">
    <citation type="submission" date="2022-03" db="EMBL/GenBank/DDBJ databases">
        <title>Draft genome sequence of Aduncisulcus paluster, a free-living microaerophilic Fornicata.</title>
        <authorList>
            <person name="Yuyama I."/>
            <person name="Kume K."/>
            <person name="Tamura T."/>
            <person name="Inagaki Y."/>
            <person name="Hashimoto T."/>
        </authorList>
    </citation>
    <scope>NUCLEOTIDE SEQUENCE</scope>
    <source>
        <strain evidence="8">NY0171</strain>
    </source>
</reference>
<evidence type="ECO:0000256" key="6">
    <source>
        <dbReference type="ARBA" id="ARBA00034078"/>
    </source>
</evidence>
<dbReference type="InterPro" id="IPR036010">
    <property type="entry name" value="2Fe-2S_ferredoxin-like_sf"/>
</dbReference>
<evidence type="ECO:0000256" key="4">
    <source>
        <dbReference type="ARBA" id="ARBA00023004"/>
    </source>
</evidence>
<accession>A0ABQ5K816</accession>
<dbReference type="EMBL" id="BQXS01000032">
    <property type="protein sequence ID" value="GKT27609.1"/>
    <property type="molecule type" value="Genomic_DNA"/>
</dbReference>
<dbReference type="Gene3D" id="3.10.20.30">
    <property type="match status" value="1"/>
</dbReference>
<evidence type="ECO:0000256" key="1">
    <source>
        <dbReference type="ARBA" id="ARBA00010914"/>
    </source>
</evidence>
<feature type="domain" description="2Fe-2S ferredoxin-type" evidence="7">
    <location>
        <begin position="18"/>
        <end position="120"/>
    </location>
</feature>
<evidence type="ECO:0000313" key="10">
    <source>
        <dbReference type="Proteomes" id="UP001057375"/>
    </source>
</evidence>
<comment type="similarity">
    <text evidence="1">Belongs to the adrenodoxin/putidaredoxin family.</text>
</comment>
<gene>
    <name evidence="8" type="ORF">ADUPG1_000103</name>
    <name evidence="9" type="ORF">ADUPG1_000108</name>
</gene>
<evidence type="ECO:0000259" key="7">
    <source>
        <dbReference type="PROSITE" id="PS51085"/>
    </source>
</evidence>
<name>A0ABQ5K816_9EUKA</name>
<dbReference type="Pfam" id="PF00111">
    <property type="entry name" value="Fer2"/>
    <property type="match status" value="1"/>
</dbReference>
<dbReference type="Proteomes" id="UP001057375">
    <property type="component" value="Unassembled WGS sequence"/>
</dbReference>
<sequence>MLSTSAKFIHSIGFRLFSTFNVIASDGSSHSVSGRDNESVMSAIKRAGIPIVSACEGNMACGTCHIVLDKGHFDALAPASEDEQDTLDFVPKPTDTSRLACALHVSPMLDGATISIPGMGRNLVSEEDMM</sequence>
<evidence type="ECO:0000256" key="2">
    <source>
        <dbReference type="ARBA" id="ARBA00022714"/>
    </source>
</evidence>
<dbReference type="PRINTS" id="PR00355">
    <property type="entry name" value="ADRENODOXIN"/>
</dbReference>
<proteinExistence type="inferred from homology"/>
<dbReference type="InterPro" id="IPR001041">
    <property type="entry name" value="2Fe-2S_ferredoxin-type"/>
</dbReference>
<dbReference type="PANTHER" id="PTHR23426:SF65">
    <property type="entry name" value="FERREDOXIN-2, MITOCHONDRIAL"/>
    <property type="match status" value="1"/>
</dbReference>
<dbReference type="CDD" id="cd00207">
    <property type="entry name" value="fer2"/>
    <property type="match status" value="1"/>
</dbReference>
<keyword evidence="2" id="KW-0001">2Fe-2S</keyword>
<dbReference type="SUPFAM" id="SSF54292">
    <property type="entry name" value="2Fe-2S ferredoxin-like"/>
    <property type="match status" value="1"/>
</dbReference>
<dbReference type="PROSITE" id="PS51085">
    <property type="entry name" value="2FE2S_FER_2"/>
    <property type="match status" value="1"/>
</dbReference>
<dbReference type="PANTHER" id="PTHR23426">
    <property type="entry name" value="FERREDOXIN/ADRENODOXIN"/>
    <property type="match status" value="1"/>
</dbReference>
<evidence type="ECO:0000313" key="8">
    <source>
        <dbReference type="EMBL" id="GKT27604.1"/>
    </source>
</evidence>
<dbReference type="InterPro" id="IPR012675">
    <property type="entry name" value="Beta-grasp_dom_sf"/>
</dbReference>
<evidence type="ECO:0000256" key="3">
    <source>
        <dbReference type="ARBA" id="ARBA00022723"/>
    </source>
</evidence>
<keyword evidence="4" id="KW-0408">Iron</keyword>
<comment type="caution">
    <text evidence="8">The sequence shown here is derived from an EMBL/GenBank/DDBJ whole genome shotgun (WGS) entry which is preliminary data.</text>
</comment>
<keyword evidence="10" id="KW-1185">Reference proteome</keyword>
<keyword evidence="5" id="KW-0411">Iron-sulfur</keyword>
<evidence type="ECO:0000313" key="9">
    <source>
        <dbReference type="EMBL" id="GKT27609.1"/>
    </source>
</evidence>
<dbReference type="EMBL" id="BQXS01000032">
    <property type="protein sequence ID" value="GKT27604.1"/>
    <property type="molecule type" value="Genomic_DNA"/>
</dbReference>
<evidence type="ECO:0000256" key="5">
    <source>
        <dbReference type="ARBA" id="ARBA00023014"/>
    </source>
</evidence>